<proteinExistence type="predicted"/>
<gene>
    <name evidence="1" type="ORF">J572_2806</name>
</gene>
<sequence>MIFKSKVIKSPLSSMNSGLFRCKVSVFMMNIIIVSALFCVI</sequence>
<protein>
    <submittedName>
        <fullName evidence="1">Uncharacterized protein</fullName>
    </submittedName>
</protein>
<comment type="caution">
    <text evidence="1">The sequence shown here is derived from an EMBL/GenBank/DDBJ whole genome shotgun (WGS) entry which is preliminary data.</text>
</comment>
<dbReference type="EMBL" id="JMOA01000039">
    <property type="protein sequence ID" value="KCY00675.1"/>
    <property type="molecule type" value="Genomic_DNA"/>
</dbReference>
<dbReference type="Proteomes" id="UP000027309">
    <property type="component" value="Unassembled WGS sequence"/>
</dbReference>
<organism evidence="1 2">
    <name type="scientific">Acinetobacter baumannii 1499986</name>
    <dbReference type="NCBI Taxonomy" id="1310673"/>
    <lineage>
        <taxon>Bacteria</taxon>
        <taxon>Pseudomonadati</taxon>
        <taxon>Pseudomonadota</taxon>
        <taxon>Gammaproteobacteria</taxon>
        <taxon>Moraxellales</taxon>
        <taxon>Moraxellaceae</taxon>
        <taxon>Acinetobacter</taxon>
        <taxon>Acinetobacter calcoaceticus/baumannii complex</taxon>
    </lineage>
</organism>
<dbReference type="AlphaFoldDB" id="A0A836LYK8"/>
<evidence type="ECO:0000313" key="2">
    <source>
        <dbReference type="Proteomes" id="UP000027309"/>
    </source>
</evidence>
<accession>A0A836LYK8</accession>
<name>A0A836LYK8_ACIBA</name>
<reference evidence="1 2" key="1">
    <citation type="submission" date="2014-04" db="EMBL/GenBank/DDBJ databases">
        <title>Comparative genomics and transcriptomics to identify genetic mechanisms underlying the emergence of carbapenem resistant Acinetobacter baumannii (CRAb).</title>
        <authorList>
            <person name="Harris A.D."/>
            <person name="Johnson K.J."/>
            <person name="George J."/>
            <person name="Nadendla S."/>
            <person name="Daugherty S.C."/>
            <person name="Parankush S."/>
            <person name="Sadzewicz L."/>
            <person name="Tallon L."/>
            <person name="Sengamalay N."/>
            <person name="Hazen T.H."/>
            <person name="Rasko D.A."/>
        </authorList>
    </citation>
    <scope>NUCLEOTIDE SEQUENCE [LARGE SCALE GENOMIC DNA]</scope>
    <source>
        <strain evidence="1 2">1499986</strain>
    </source>
</reference>
<evidence type="ECO:0000313" key="1">
    <source>
        <dbReference type="EMBL" id="KCY00675.1"/>
    </source>
</evidence>